<dbReference type="NCBIfam" id="TIGR02138">
    <property type="entry name" value="phosphate_pstC"/>
    <property type="match status" value="1"/>
</dbReference>
<evidence type="ECO:0000313" key="13">
    <source>
        <dbReference type="EMBL" id="NKQ54331.1"/>
    </source>
</evidence>
<dbReference type="InterPro" id="IPR051124">
    <property type="entry name" value="Phosphate_Transport_Permease"/>
</dbReference>
<evidence type="ECO:0000256" key="3">
    <source>
        <dbReference type="ARBA" id="ARBA00022448"/>
    </source>
</evidence>
<feature type="transmembrane region" description="Helical" evidence="9">
    <location>
        <begin position="291"/>
        <end position="314"/>
    </location>
</feature>
<dbReference type="InterPro" id="IPR035906">
    <property type="entry name" value="MetI-like_sf"/>
</dbReference>
<dbReference type="Gene3D" id="1.10.3720.10">
    <property type="entry name" value="MetI-like"/>
    <property type="match status" value="1"/>
</dbReference>
<comment type="caution">
    <text evidence="13">The sequence shown here is derived from an EMBL/GenBank/DDBJ whole genome shotgun (WGS) entry which is preliminary data.</text>
</comment>
<feature type="transmembrane region" description="Helical" evidence="9">
    <location>
        <begin position="77"/>
        <end position="109"/>
    </location>
</feature>
<proteinExistence type="inferred from homology"/>
<keyword evidence="14" id="KW-1185">Reference proteome</keyword>
<feature type="domain" description="ABC transmembrane type-1" evidence="12">
    <location>
        <begin position="84"/>
        <end position="310"/>
    </location>
</feature>
<sequence length="323" mass="33796">MITTARAGAGVTKSLTHGPSHRGDQIFRWVVRAAGLVILVLLAAIAVFLFVEAIPALTSDKANFFTTKAWDPDQSQVFGIAALAFGSVVSSIIALVIGVPIAVAVALYIAQYASKAIARPLGYVIDLLAAVPSVVFGLWGLLWLVPDLIPVGQFLNTYLGWIPIFASTNQTYGKSMFAAGVVLAVMILPIVAAISREVFVQTPTEHIEAAYALGATRWEMVRMAVLPHGRSGVISAIVLGFGRAVGETIAIALVLSASNVISIHILDPAGATIAANIANKFGDAGGIGRSALIASGLVLFAITLIVNFGARAVVRRSSREKKA</sequence>
<feature type="transmembrane region" description="Helical" evidence="9">
    <location>
        <begin position="29"/>
        <end position="57"/>
    </location>
</feature>
<evidence type="ECO:0000256" key="1">
    <source>
        <dbReference type="ARBA" id="ARBA00004651"/>
    </source>
</evidence>
<evidence type="ECO:0000256" key="2">
    <source>
        <dbReference type="ARBA" id="ARBA00007069"/>
    </source>
</evidence>
<comment type="subcellular location">
    <subcellularLocation>
        <location evidence="1 9">Cell membrane</location>
        <topology evidence="1 9">Multi-pass membrane protein</topology>
    </subcellularLocation>
</comment>
<dbReference type="EMBL" id="JAAXLS010000009">
    <property type="protein sequence ID" value="NKQ54331.1"/>
    <property type="molecule type" value="Genomic_DNA"/>
</dbReference>
<protein>
    <recommendedName>
        <fullName evidence="10">Phosphate transport system permease protein</fullName>
    </recommendedName>
</protein>
<dbReference type="SUPFAM" id="SSF161098">
    <property type="entry name" value="MetI-like"/>
    <property type="match status" value="1"/>
</dbReference>
<evidence type="ECO:0000256" key="5">
    <source>
        <dbReference type="ARBA" id="ARBA00022592"/>
    </source>
</evidence>
<keyword evidence="8 9" id="KW-0472">Membrane</keyword>
<comment type="function">
    <text evidence="10">Part of the binding-protein-dependent transport system for phosphate; probably responsible for the translocation of the substrate across the membrane.</text>
</comment>
<dbReference type="PANTHER" id="PTHR30425">
    <property type="entry name" value="PHOSPHATE TRANSPORT SYSTEM PERMEASE PROTEIN PST"/>
    <property type="match status" value="1"/>
</dbReference>
<dbReference type="Pfam" id="PF00528">
    <property type="entry name" value="BPD_transp_1"/>
    <property type="match status" value="1"/>
</dbReference>
<dbReference type="PROSITE" id="PS50928">
    <property type="entry name" value="ABC_TM1"/>
    <property type="match status" value="1"/>
</dbReference>
<keyword evidence="5 10" id="KW-0592">Phosphate transport</keyword>
<evidence type="ECO:0000256" key="11">
    <source>
        <dbReference type="SAM" id="MobiDB-lite"/>
    </source>
</evidence>
<evidence type="ECO:0000256" key="6">
    <source>
        <dbReference type="ARBA" id="ARBA00022692"/>
    </source>
</evidence>
<dbReference type="PANTHER" id="PTHR30425:SF1">
    <property type="entry name" value="PHOSPHATE TRANSPORT SYSTEM PERMEASE PROTEIN PSTC"/>
    <property type="match status" value="1"/>
</dbReference>
<organism evidence="13 14">
    <name type="scientific">Amycolatopsis acididurans</name>
    <dbReference type="NCBI Taxonomy" id="2724524"/>
    <lineage>
        <taxon>Bacteria</taxon>
        <taxon>Bacillati</taxon>
        <taxon>Actinomycetota</taxon>
        <taxon>Actinomycetes</taxon>
        <taxon>Pseudonocardiales</taxon>
        <taxon>Pseudonocardiaceae</taxon>
        <taxon>Amycolatopsis</taxon>
    </lineage>
</organism>
<comment type="similarity">
    <text evidence="2 10">Belongs to the binding-protein-dependent transport system permease family. CysTW subfamily.</text>
</comment>
<dbReference type="InterPro" id="IPR011864">
    <property type="entry name" value="Phosphate_PstC"/>
</dbReference>
<accession>A0ABX1J7K8</accession>
<dbReference type="InterPro" id="IPR000515">
    <property type="entry name" value="MetI-like"/>
</dbReference>
<keyword evidence="3 9" id="KW-0813">Transport</keyword>
<evidence type="ECO:0000256" key="4">
    <source>
        <dbReference type="ARBA" id="ARBA00022475"/>
    </source>
</evidence>
<evidence type="ECO:0000259" key="12">
    <source>
        <dbReference type="PROSITE" id="PS50928"/>
    </source>
</evidence>
<dbReference type="CDD" id="cd06261">
    <property type="entry name" value="TM_PBP2"/>
    <property type="match status" value="1"/>
</dbReference>
<gene>
    <name evidence="13" type="primary">pstC</name>
    <name evidence="13" type="ORF">HFP15_15705</name>
</gene>
<feature type="transmembrane region" description="Helical" evidence="9">
    <location>
        <begin position="121"/>
        <end position="142"/>
    </location>
</feature>
<evidence type="ECO:0000256" key="8">
    <source>
        <dbReference type="ARBA" id="ARBA00023136"/>
    </source>
</evidence>
<evidence type="ECO:0000256" key="9">
    <source>
        <dbReference type="RuleBase" id="RU363032"/>
    </source>
</evidence>
<dbReference type="Proteomes" id="UP000715441">
    <property type="component" value="Unassembled WGS sequence"/>
</dbReference>
<keyword evidence="6 9" id="KW-0812">Transmembrane</keyword>
<keyword evidence="7 9" id="KW-1133">Transmembrane helix</keyword>
<evidence type="ECO:0000313" key="14">
    <source>
        <dbReference type="Proteomes" id="UP000715441"/>
    </source>
</evidence>
<name>A0ABX1J7K8_9PSEU</name>
<evidence type="ECO:0000256" key="7">
    <source>
        <dbReference type="ARBA" id="ARBA00022989"/>
    </source>
</evidence>
<feature type="transmembrane region" description="Helical" evidence="9">
    <location>
        <begin position="177"/>
        <end position="195"/>
    </location>
</feature>
<keyword evidence="4 10" id="KW-1003">Cell membrane</keyword>
<feature type="region of interest" description="Disordered" evidence="11">
    <location>
        <begin position="1"/>
        <end position="20"/>
    </location>
</feature>
<evidence type="ECO:0000256" key="10">
    <source>
        <dbReference type="RuleBase" id="RU363054"/>
    </source>
</evidence>
<reference evidence="13 14" key="1">
    <citation type="submission" date="2020-04" db="EMBL/GenBank/DDBJ databases">
        <title>Novel species.</title>
        <authorList>
            <person name="Teo W.F.A."/>
            <person name="Lipun K."/>
            <person name="Srisuk N."/>
            <person name="Duangmal K."/>
        </authorList>
    </citation>
    <scope>NUCLEOTIDE SEQUENCE [LARGE SCALE GENOMIC DNA]</scope>
    <source>
        <strain evidence="13 14">K13G38</strain>
    </source>
</reference>
<feature type="transmembrane region" description="Helical" evidence="9">
    <location>
        <begin position="148"/>
        <end position="165"/>
    </location>
</feature>